<organism evidence="2 3">
    <name type="scientific">Clavibacter michiganensis subsp. insidiosus</name>
    <dbReference type="NCBI Taxonomy" id="33014"/>
    <lineage>
        <taxon>Bacteria</taxon>
        <taxon>Bacillati</taxon>
        <taxon>Actinomycetota</taxon>
        <taxon>Actinomycetes</taxon>
        <taxon>Micrococcales</taxon>
        <taxon>Microbacteriaceae</taxon>
        <taxon>Clavibacter</taxon>
    </lineage>
</organism>
<reference evidence="2 3" key="1">
    <citation type="submission" date="2018-08" db="EMBL/GenBank/DDBJ databases">
        <title>Genome Sequence of Clavibacter michiganensis Subspecies type strains, and the Atypical Peach-Colored Strains Isolated from Tomato.</title>
        <authorList>
            <person name="Osdaghi E."/>
            <person name="Portier P."/>
            <person name="Briand M."/>
            <person name="Jacques M.-A."/>
        </authorList>
    </citation>
    <scope>NUCLEOTIDE SEQUENCE [LARGE SCALE GENOMIC DNA]</scope>
    <source>
        <strain evidence="2 3">CFBP 6488</strain>
    </source>
</reference>
<name>A0A399PGB1_9MICO</name>
<gene>
    <name evidence="2" type="ORF">DZF93_17615</name>
</gene>
<feature type="compositionally biased region" description="Basic and acidic residues" evidence="1">
    <location>
        <begin position="38"/>
        <end position="49"/>
    </location>
</feature>
<evidence type="ECO:0000313" key="2">
    <source>
        <dbReference type="EMBL" id="RIJ04732.1"/>
    </source>
</evidence>
<evidence type="ECO:0000313" key="3">
    <source>
        <dbReference type="Proteomes" id="UP000266634"/>
    </source>
</evidence>
<dbReference type="AlphaFoldDB" id="A0A399PGB1"/>
<dbReference type="EMBL" id="QWEA01001202">
    <property type="protein sequence ID" value="RIJ04732.1"/>
    <property type="molecule type" value="Genomic_DNA"/>
</dbReference>
<accession>A0A399PGB1</accession>
<evidence type="ECO:0000256" key="1">
    <source>
        <dbReference type="SAM" id="MobiDB-lite"/>
    </source>
</evidence>
<feature type="compositionally biased region" description="Acidic residues" evidence="1">
    <location>
        <begin position="16"/>
        <end position="31"/>
    </location>
</feature>
<sequence length="56" mass="5960">MTSTPDPAGRPVVPVLDDDDDDDFDELDGLDADGPGDATRRRGPDERPLRVAALAL</sequence>
<proteinExistence type="predicted"/>
<comment type="caution">
    <text evidence="2">The sequence shown here is derived from an EMBL/GenBank/DDBJ whole genome shotgun (WGS) entry which is preliminary data.</text>
</comment>
<protein>
    <submittedName>
        <fullName evidence="2">NUDIX domain-containing protein</fullName>
    </submittedName>
</protein>
<feature type="non-terminal residue" evidence="2">
    <location>
        <position position="56"/>
    </location>
</feature>
<dbReference type="Proteomes" id="UP000266634">
    <property type="component" value="Unassembled WGS sequence"/>
</dbReference>
<feature type="region of interest" description="Disordered" evidence="1">
    <location>
        <begin position="1"/>
        <end position="56"/>
    </location>
</feature>